<sequence>MKNRCFILVLLSLLSFCKIADAQSTEAQQLLLNVEKLSQLKNILSDMKKGYMVVSNGYQGVQHIAEGNFSIHEVFLDGLMAVSPEVRKYRRVADIIAAQKDLVIEYKSALKRFSGSDLFDAGEMDYLSSVYGSLAKGSLDNLDELTMVITSSKLRMNDEERLHSIDRIFEDTLGKLDFLRSFNQQAGLLLLQRKRAKADLETTKTLVRKQ</sequence>
<feature type="chain" id="PRO_5016258909" description="TerB family tellurite resistance protein" evidence="1">
    <location>
        <begin position="23"/>
        <end position="210"/>
    </location>
</feature>
<organism evidence="2 3">
    <name type="scientific">Pedobacter yonginense</name>
    <dbReference type="NCBI Taxonomy" id="651869"/>
    <lineage>
        <taxon>Bacteria</taxon>
        <taxon>Pseudomonadati</taxon>
        <taxon>Bacteroidota</taxon>
        <taxon>Sphingobacteriia</taxon>
        <taxon>Sphingobacteriales</taxon>
        <taxon>Sphingobacteriaceae</taxon>
        <taxon>Pedobacter</taxon>
    </lineage>
</organism>
<gene>
    <name evidence="2" type="ORF">DHW03_15450</name>
</gene>
<keyword evidence="1" id="KW-0732">Signal</keyword>
<dbReference type="OrthoDB" id="826958at2"/>
<comment type="caution">
    <text evidence="2">The sequence shown here is derived from an EMBL/GenBank/DDBJ whole genome shotgun (WGS) entry which is preliminary data.</text>
</comment>
<accession>A0A317EJB3</accession>
<feature type="signal peptide" evidence="1">
    <location>
        <begin position="1"/>
        <end position="22"/>
    </location>
</feature>
<dbReference type="AlphaFoldDB" id="A0A317EJB3"/>
<name>A0A317EJB3_9SPHI</name>
<evidence type="ECO:0000313" key="2">
    <source>
        <dbReference type="EMBL" id="PWS26189.1"/>
    </source>
</evidence>
<evidence type="ECO:0008006" key="4">
    <source>
        <dbReference type="Google" id="ProtNLM"/>
    </source>
</evidence>
<evidence type="ECO:0000256" key="1">
    <source>
        <dbReference type="SAM" id="SignalP"/>
    </source>
</evidence>
<dbReference type="Proteomes" id="UP000245379">
    <property type="component" value="Unassembled WGS sequence"/>
</dbReference>
<protein>
    <recommendedName>
        <fullName evidence="4">TerB family tellurite resistance protein</fullName>
    </recommendedName>
</protein>
<keyword evidence="3" id="KW-1185">Reference proteome</keyword>
<dbReference type="EMBL" id="QGNZ01000004">
    <property type="protein sequence ID" value="PWS26189.1"/>
    <property type="molecule type" value="Genomic_DNA"/>
</dbReference>
<dbReference type="RefSeq" id="WP_109926754.1">
    <property type="nucleotide sequence ID" value="NZ_QGNZ01000004.1"/>
</dbReference>
<evidence type="ECO:0000313" key="3">
    <source>
        <dbReference type="Proteomes" id="UP000245379"/>
    </source>
</evidence>
<proteinExistence type="predicted"/>
<reference evidence="2 3" key="1">
    <citation type="submission" date="2018-05" db="EMBL/GenBank/DDBJ databases">
        <title>Pedobacter paludis sp. nov., isolated from wetland soil.</title>
        <authorList>
            <person name="Zhang Y."/>
            <person name="Wang G."/>
        </authorList>
    </citation>
    <scope>NUCLEOTIDE SEQUENCE [LARGE SCALE GENOMIC DNA]</scope>
    <source>
        <strain evidence="2 3">KCTC22721</strain>
    </source>
</reference>